<keyword evidence="2" id="KW-1185">Reference proteome</keyword>
<dbReference type="PANTHER" id="PTHR36513:SF1">
    <property type="entry name" value="TRANSMEMBRANE PROTEIN"/>
    <property type="match status" value="1"/>
</dbReference>
<dbReference type="GO" id="GO:0016787">
    <property type="term" value="F:hydrolase activity"/>
    <property type="evidence" value="ECO:0007669"/>
    <property type="project" value="UniProtKB-KW"/>
</dbReference>
<dbReference type="AlphaFoldDB" id="A0A508AIW1"/>
<dbReference type="PIRSF" id="PIRSF033909">
    <property type="entry name" value="UCP033909"/>
    <property type="match status" value="1"/>
</dbReference>
<accession>A0A508AIW1</accession>
<protein>
    <submittedName>
        <fullName evidence="1">Alpha/beta fold hydrolase</fullName>
    </submittedName>
</protein>
<feature type="non-terminal residue" evidence="1">
    <location>
        <position position="1"/>
    </location>
</feature>
<dbReference type="EMBL" id="VICE01000054">
    <property type="protein sequence ID" value="TQD47628.1"/>
    <property type="molecule type" value="Genomic_DNA"/>
</dbReference>
<dbReference type="PANTHER" id="PTHR36513">
    <property type="entry name" value="ABC TRANSMEMBRANE TYPE-1 DOMAIN-CONTAINING PROTEIN"/>
    <property type="match status" value="1"/>
</dbReference>
<dbReference type="OrthoDB" id="334507at2"/>
<evidence type="ECO:0000313" key="2">
    <source>
        <dbReference type="Proteomes" id="UP000318212"/>
    </source>
</evidence>
<dbReference type="Gene3D" id="3.40.50.1820">
    <property type="entry name" value="alpha/beta hydrolase"/>
    <property type="match status" value="1"/>
</dbReference>
<sequence length="333" mass="36834">ADYVNVDVFYATNRSPDAAFDSRPAADRFTATNAGKLTYGQARVSIPKSHVAGELESPRWYLLEFEEDPARHVVLQDVRRLPEGAFFGALQSRVRDAGDSSAFVFVHGFNVSYRDAARRTAQLAYDLRFDGAPVFYSWPSQASLTGYFTDEETMARTVPLIEGFLADMADRSGARNLYVIGHSMGTRGVTRALRNLVARRPDLRGRFRGIILAAPDIDAKVFREQLAPAMHLASGRVTLYASSEDLALKASRQVNRGPRAGDSSEGVMLVDGIDTIDVSGVDQSILAHSYFMESDQVMGDIRQMLRGNLPAAERKPLQTVKLREGVFWKLLPP</sequence>
<evidence type="ECO:0000313" key="1">
    <source>
        <dbReference type="EMBL" id="TQD47628.1"/>
    </source>
</evidence>
<dbReference type="SUPFAM" id="SSF53474">
    <property type="entry name" value="alpha/beta-Hydrolases"/>
    <property type="match status" value="1"/>
</dbReference>
<proteinExistence type="predicted"/>
<dbReference type="Proteomes" id="UP000318212">
    <property type="component" value="Unassembled WGS sequence"/>
</dbReference>
<dbReference type="InterPro" id="IPR014586">
    <property type="entry name" value="UCP033909"/>
</dbReference>
<organism evidence="1 2">
    <name type="scientific">Marilutibacter aestuarii</name>
    <dbReference type="NCBI Taxonomy" id="1706195"/>
    <lineage>
        <taxon>Bacteria</taxon>
        <taxon>Pseudomonadati</taxon>
        <taxon>Pseudomonadota</taxon>
        <taxon>Gammaproteobacteria</taxon>
        <taxon>Lysobacterales</taxon>
        <taxon>Lysobacteraceae</taxon>
        <taxon>Marilutibacter</taxon>
    </lineage>
</organism>
<dbReference type="InterPro" id="IPR029058">
    <property type="entry name" value="AB_hydrolase_fold"/>
</dbReference>
<gene>
    <name evidence="1" type="ORF">FKV25_05930</name>
</gene>
<dbReference type="Pfam" id="PF05990">
    <property type="entry name" value="DUF900"/>
    <property type="match status" value="1"/>
</dbReference>
<dbReference type="RefSeq" id="WP_141517875.1">
    <property type="nucleotide sequence ID" value="NZ_VICE01000054.1"/>
</dbReference>
<dbReference type="InterPro" id="IPR010297">
    <property type="entry name" value="DUF900_hydrolase"/>
</dbReference>
<comment type="caution">
    <text evidence="1">The sequence shown here is derived from an EMBL/GenBank/DDBJ whole genome shotgun (WGS) entry which is preliminary data.</text>
</comment>
<reference evidence="1 2" key="1">
    <citation type="submission" date="2019-06" db="EMBL/GenBank/DDBJ databases">
        <title>Lysobacter alkalisoli sp. nov. isolated from saline soil.</title>
        <authorList>
            <person name="Sun J.-Q."/>
            <person name="Xu L."/>
        </authorList>
    </citation>
    <scope>NUCLEOTIDE SEQUENCE [LARGE SCALE GENOMIC DNA]</scope>
    <source>
        <strain evidence="1 2">JCM 31130</strain>
    </source>
</reference>
<name>A0A508AIW1_9GAMM</name>
<keyword evidence="1" id="KW-0378">Hydrolase</keyword>